<evidence type="ECO:0000313" key="11">
    <source>
        <dbReference type="EMBL" id="TKC16727.1"/>
    </source>
</evidence>
<feature type="signal peptide" evidence="8">
    <location>
        <begin position="1"/>
        <end position="31"/>
    </location>
</feature>
<dbReference type="Gene3D" id="2.130.10.10">
    <property type="entry name" value="YVTN repeat-like/Quinoprotein amine dehydrogenase"/>
    <property type="match status" value="1"/>
</dbReference>
<dbReference type="AlphaFoldDB" id="A0A4U1D692"/>
<dbReference type="OrthoDB" id="9801679at2"/>
<keyword evidence="5" id="KW-0572">Peptidoglycan-anchor</keyword>
<dbReference type="NCBIfam" id="NF038117">
    <property type="entry name" value="choice_anch_I"/>
    <property type="match status" value="1"/>
</dbReference>
<keyword evidence="12" id="KW-1185">Reference proteome</keyword>
<evidence type="ECO:0000256" key="5">
    <source>
        <dbReference type="ARBA" id="ARBA00023088"/>
    </source>
</evidence>
<evidence type="ECO:0000256" key="6">
    <source>
        <dbReference type="SAM" id="MobiDB-lite"/>
    </source>
</evidence>
<dbReference type="NCBIfam" id="TIGR01167">
    <property type="entry name" value="LPXTG_anchor"/>
    <property type="match status" value="1"/>
</dbReference>
<feature type="chain" id="PRO_5020891717" evidence="8">
    <location>
        <begin position="32"/>
        <end position="807"/>
    </location>
</feature>
<dbReference type="PANTHER" id="PTHR46928:SF1">
    <property type="entry name" value="MESENCHYME-SPECIFIC CELL SURFACE GLYCOPROTEIN"/>
    <property type="match status" value="1"/>
</dbReference>
<keyword evidence="2" id="KW-0134">Cell wall</keyword>
<dbReference type="InterPro" id="IPR055188">
    <property type="entry name" value="Choice_anch_I"/>
</dbReference>
<evidence type="ECO:0000256" key="2">
    <source>
        <dbReference type="ARBA" id="ARBA00022512"/>
    </source>
</evidence>
<dbReference type="EMBL" id="SWBM01000002">
    <property type="protein sequence ID" value="TKC16727.1"/>
    <property type="molecule type" value="Genomic_DNA"/>
</dbReference>
<proteinExistence type="predicted"/>
<dbReference type="PANTHER" id="PTHR46928">
    <property type="entry name" value="MESENCHYME-SPECIFIC CELL SURFACE GLYCOPROTEIN"/>
    <property type="match status" value="1"/>
</dbReference>
<feature type="transmembrane region" description="Helical" evidence="7">
    <location>
        <begin position="782"/>
        <end position="801"/>
    </location>
</feature>
<evidence type="ECO:0000313" key="12">
    <source>
        <dbReference type="Proteomes" id="UP000307756"/>
    </source>
</evidence>
<evidence type="ECO:0000256" key="1">
    <source>
        <dbReference type="ARBA" id="ARBA00004168"/>
    </source>
</evidence>
<dbReference type="InterPro" id="IPR052956">
    <property type="entry name" value="Mesenchyme-surface_protein"/>
</dbReference>
<feature type="domain" description="Gram-positive cocci surface proteins LPxTG" evidence="9">
    <location>
        <begin position="767"/>
        <end position="805"/>
    </location>
</feature>
<keyword evidence="4 8" id="KW-0732">Signal</keyword>
<name>A0A4U1D692_9BACI</name>
<feature type="compositionally biased region" description="Polar residues" evidence="6">
    <location>
        <begin position="765"/>
        <end position="774"/>
    </location>
</feature>
<evidence type="ECO:0000256" key="3">
    <source>
        <dbReference type="ARBA" id="ARBA00022525"/>
    </source>
</evidence>
<dbReference type="Proteomes" id="UP000307756">
    <property type="component" value="Unassembled WGS sequence"/>
</dbReference>
<comment type="subcellular location">
    <subcellularLocation>
        <location evidence="1">Secreted</location>
        <location evidence="1">Cell wall</location>
        <topology evidence="1">Peptidoglycan-anchor</topology>
    </subcellularLocation>
</comment>
<evidence type="ECO:0000259" key="10">
    <source>
        <dbReference type="Pfam" id="PF22494"/>
    </source>
</evidence>
<reference evidence="11 12" key="1">
    <citation type="journal article" date="2011" name="J. Microbiol.">
        <title>Bacillus kyonggiensis sp. nov., isolated from soil of a lettuce field.</title>
        <authorList>
            <person name="Dong K."/>
            <person name="Lee S."/>
        </authorList>
    </citation>
    <scope>NUCLEOTIDE SEQUENCE [LARGE SCALE GENOMIC DNA]</scope>
    <source>
        <strain evidence="11 12">NB22</strain>
    </source>
</reference>
<keyword evidence="3" id="KW-0964">Secreted</keyword>
<accession>A0A4U1D692</accession>
<evidence type="ECO:0000256" key="8">
    <source>
        <dbReference type="SAM" id="SignalP"/>
    </source>
</evidence>
<organism evidence="11 12">
    <name type="scientific">Robertmurraya kyonggiensis</name>
    <dbReference type="NCBI Taxonomy" id="1037680"/>
    <lineage>
        <taxon>Bacteria</taxon>
        <taxon>Bacillati</taxon>
        <taxon>Bacillota</taxon>
        <taxon>Bacilli</taxon>
        <taxon>Bacillales</taxon>
        <taxon>Bacillaceae</taxon>
        <taxon>Robertmurraya</taxon>
    </lineage>
</organism>
<sequence length="807" mass="88333">MKSSGKFSSFSKVILAGIILASGIPMNNAFAATGIQNSIDVKKIAGYKMGESNEEGGVAEIVKYNSDNEKFYVINGQEQTLDIVSLKGLTSSETVQELQKEKSINIVESMKDNAFTYGDLTSIDINTSHEMIAVAVQEKDYTKPGKIVVMDYNGVILDEFVAGVQPDMVKITADGKYILSADEAEPRLGLGNVDPAGSVTIVEIESGKSTQVKFDDVSVIGNDVHIRNKGTKADASKDFEPEYIAVSKDGKKAYVTLQENNAIATIDIEAGKVLAVKSLGYKDHTLPGNELDAARDEKIGFERLPILGAYMPDAVASVNIGGVEYLVTGNEGDATEWGEDATEFINIADFEDVKDSITLTKQFKGMTTEEAKAAFDRMKTSEAYEKLEVLTDRGTDAIYTLGGRSFSIWKADTMELVYDSGSDFEKITAERFPDYFNWSNDDDEMDKRSAKKGPEPEDVKVGMIGDQVYAFVGLERIGGVMTYNISNPKNAEFANYLNSRDFSSKIAGDVAPEGLEFVAQGLSPTGRPLVIVGNEVSGTVSVNEYQVPIQQTPPDEQTPPEDPNSAYKDLDKSLLNKDGEIILDFSSFAQLSLELTTDKVKDILSKNPNAKVKVNKGDVEVELPLLILKDMNQNVTLNILPKTYDGAIGPVYDFSIQAEDGTFIDKFETNKIALQFKVDPTMVKDWKNVIIYYIDENGKKAEKILPKKYDSTNGSVVVEVSHFSTFGVFEEASSDNDNSNTDGNQSDDSKTDENPSENNLDEEQTNNNQSGNKLPDTATNHFNFIAIGLILVALGGIVVFIRKRRAM</sequence>
<keyword evidence="7" id="KW-0812">Transmembrane</keyword>
<evidence type="ECO:0000256" key="7">
    <source>
        <dbReference type="SAM" id="Phobius"/>
    </source>
</evidence>
<protein>
    <submittedName>
        <fullName evidence="11">LPXTG cell wall anchor domain-containing protein</fullName>
    </submittedName>
</protein>
<evidence type="ECO:0000259" key="9">
    <source>
        <dbReference type="Pfam" id="PF00746"/>
    </source>
</evidence>
<keyword evidence="7" id="KW-1133">Transmembrane helix</keyword>
<dbReference type="InterPro" id="IPR011044">
    <property type="entry name" value="Quino_amine_DH_bsu"/>
</dbReference>
<feature type="region of interest" description="Disordered" evidence="6">
    <location>
        <begin position="731"/>
        <end position="774"/>
    </location>
</feature>
<dbReference type="Pfam" id="PF00746">
    <property type="entry name" value="Gram_pos_anchor"/>
    <property type="match status" value="1"/>
</dbReference>
<gene>
    <name evidence="11" type="ORF">FA727_11685</name>
</gene>
<keyword evidence="7" id="KW-0472">Membrane</keyword>
<dbReference type="InterPro" id="IPR015943">
    <property type="entry name" value="WD40/YVTN_repeat-like_dom_sf"/>
</dbReference>
<dbReference type="Pfam" id="PF22494">
    <property type="entry name" value="choice_anch_I"/>
    <property type="match status" value="1"/>
</dbReference>
<evidence type="ECO:0000256" key="4">
    <source>
        <dbReference type="ARBA" id="ARBA00022729"/>
    </source>
</evidence>
<feature type="compositionally biased region" description="Low complexity" evidence="6">
    <location>
        <begin position="735"/>
        <end position="746"/>
    </location>
</feature>
<comment type="caution">
    <text evidence="11">The sequence shown here is derived from an EMBL/GenBank/DDBJ whole genome shotgun (WGS) entry which is preliminary data.</text>
</comment>
<dbReference type="RefSeq" id="WP_136831135.1">
    <property type="nucleotide sequence ID" value="NZ_SWBM01000002.1"/>
</dbReference>
<dbReference type="InterPro" id="IPR019931">
    <property type="entry name" value="LPXTG_anchor"/>
</dbReference>
<dbReference type="SUPFAM" id="SSF50969">
    <property type="entry name" value="YVTN repeat-like/Quinoprotein amine dehydrogenase"/>
    <property type="match status" value="2"/>
</dbReference>
<feature type="domain" description="Choice-of-anchor I" evidence="10">
    <location>
        <begin position="57"/>
        <end position="544"/>
    </location>
</feature>